<proteinExistence type="predicted"/>
<dbReference type="InterPro" id="IPR036864">
    <property type="entry name" value="Zn2-C6_fun-type_DNA-bd_sf"/>
</dbReference>
<dbReference type="EMBL" id="JATN01000322">
    <property type="protein sequence ID" value="EUC55413.1"/>
    <property type="molecule type" value="Genomic_DNA"/>
</dbReference>
<feature type="region of interest" description="Disordered" evidence="1">
    <location>
        <begin position="83"/>
        <end position="102"/>
    </location>
</feature>
<name>X8IZ61_9AGAM</name>
<comment type="caution">
    <text evidence="3">The sequence shown here is derived from an EMBL/GenBank/DDBJ whole genome shotgun (WGS) entry which is preliminary data.</text>
</comment>
<dbReference type="PROSITE" id="PS50048">
    <property type="entry name" value="ZN2_CY6_FUNGAL_2"/>
    <property type="match status" value="1"/>
</dbReference>
<protein>
    <submittedName>
        <fullName evidence="3">Fungal Zn, 2-cys(6) binuclear cluster domain protein</fullName>
    </submittedName>
</protein>
<feature type="region of interest" description="Disordered" evidence="1">
    <location>
        <begin position="35"/>
        <end position="56"/>
    </location>
</feature>
<dbReference type="AlphaFoldDB" id="X8IZ61"/>
<feature type="domain" description="Zn(2)-C6 fungal-type" evidence="2">
    <location>
        <begin position="56"/>
        <end position="87"/>
    </location>
</feature>
<evidence type="ECO:0000256" key="1">
    <source>
        <dbReference type="SAM" id="MobiDB-lite"/>
    </source>
</evidence>
<evidence type="ECO:0000313" key="4">
    <source>
        <dbReference type="Proteomes" id="UP000030108"/>
    </source>
</evidence>
<dbReference type="PROSITE" id="PS00463">
    <property type="entry name" value="ZN2_CY6_FUNGAL_1"/>
    <property type="match status" value="1"/>
</dbReference>
<dbReference type="SUPFAM" id="SSF57701">
    <property type="entry name" value="Zn2/Cys6 DNA-binding domain"/>
    <property type="match status" value="1"/>
</dbReference>
<evidence type="ECO:0000259" key="2">
    <source>
        <dbReference type="PROSITE" id="PS50048"/>
    </source>
</evidence>
<dbReference type="Pfam" id="PF00172">
    <property type="entry name" value="Zn_clus"/>
    <property type="match status" value="1"/>
</dbReference>
<dbReference type="Gene3D" id="4.10.240.10">
    <property type="entry name" value="Zn(2)-C6 fungal-type DNA-binding domain"/>
    <property type="match status" value="1"/>
</dbReference>
<dbReference type="GO" id="GO:0008270">
    <property type="term" value="F:zinc ion binding"/>
    <property type="evidence" value="ECO:0007669"/>
    <property type="project" value="InterPro"/>
</dbReference>
<dbReference type="Proteomes" id="UP000030108">
    <property type="component" value="Unassembled WGS sequence"/>
</dbReference>
<sequence>MDPYRSQPGGSRGTACVFVHRLLLLIDPPPCIGYSSSSASASASSPNSTSSGSSNACTYCHERKRRCVYEGHNTPCRRCRRAKRPCVPRQRAPRARPQSEAL</sequence>
<evidence type="ECO:0000313" key="3">
    <source>
        <dbReference type="EMBL" id="EUC55413.1"/>
    </source>
</evidence>
<accession>X8IZ61</accession>
<gene>
    <name evidence="3" type="ORF">RSOL_115090</name>
</gene>
<dbReference type="InterPro" id="IPR001138">
    <property type="entry name" value="Zn2Cys6_DnaBD"/>
</dbReference>
<dbReference type="GO" id="GO:0000981">
    <property type="term" value="F:DNA-binding transcription factor activity, RNA polymerase II-specific"/>
    <property type="evidence" value="ECO:0007669"/>
    <property type="project" value="InterPro"/>
</dbReference>
<reference evidence="4" key="1">
    <citation type="journal article" date="2014" name="Genome Announc.">
        <title>Draft genome sequence of the plant-pathogenic soil fungus Rhizoctonia solani anastomosis group 3 strain Rhs1AP.</title>
        <authorList>
            <person name="Cubeta M.A."/>
            <person name="Thomas E."/>
            <person name="Dean R.A."/>
            <person name="Jabaji S."/>
            <person name="Neate S.M."/>
            <person name="Tavantzis S."/>
            <person name="Toda T."/>
            <person name="Vilgalys R."/>
            <person name="Bharathan N."/>
            <person name="Fedorova-Abrams N."/>
            <person name="Pakala S.B."/>
            <person name="Pakala S.M."/>
            <person name="Zafar N."/>
            <person name="Joardar V."/>
            <person name="Losada L."/>
            <person name="Nierman W.C."/>
        </authorList>
    </citation>
    <scope>NUCLEOTIDE SEQUENCE [LARGE SCALE GENOMIC DNA]</scope>
    <source>
        <strain evidence="4">AG-3</strain>
    </source>
</reference>
<feature type="compositionally biased region" description="Basic residues" evidence="1">
    <location>
        <begin position="83"/>
        <end position="94"/>
    </location>
</feature>
<organism evidence="3 4">
    <name type="scientific">Rhizoctonia solani AG-3 Rhs1AP</name>
    <dbReference type="NCBI Taxonomy" id="1086054"/>
    <lineage>
        <taxon>Eukaryota</taxon>
        <taxon>Fungi</taxon>
        <taxon>Dikarya</taxon>
        <taxon>Basidiomycota</taxon>
        <taxon>Agaricomycotina</taxon>
        <taxon>Agaricomycetes</taxon>
        <taxon>Cantharellales</taxon>
        <taxon>Ceratobasidiaceae</taxon>
        <taxon>Rhizoctonia</taxon>
    </lineage>
</organism>